<reference evidence="2" key="1">
    <citation type="submission" date="2024-01" db="EMBL/GenBank/DDBJ databases">
        <title>Synechococcus elongatus PCC 11802, a close yet different native of Synechococcus elongatus PCC 11801.</title>
        <authorList>
            <person name="Jaiswal D."/>
            <person name="Sengupta A."/>
            <person name="Sengupta S."/>
            <person name="Pakrasi H.B."/>
            <person name="Wangikar P."/>
        </authorList>
    </citation>
    <scope>NUCLEOTIDE SEQUENCE</scope>
    <source>
        <strain evidence="2">PCC 11802</strain>
    </source>
</reference>
<evidence type="ECO:0000256" key="1">
    <source>
        <dbReference type="SAM" id="MobiDB-lite"/>
    </source>
</evidence>
<dbReference type="RefSeq" id="WP_208678485.1">
    <property type="nucleotide sequence ID" value="NZ_CP034671.2"/>
</dbReference>
<dbReference type="EMBL" id="CP034671">
    <property type="protein sequence ID" value="QFZ92558.2"/>
    <property type="molecule type" value="Genomic_DNA"/>
</dbReference>
<protein>
    <submittedName>
        <fullName evidence="2">Uncharacterized protein</fullName>
    </submittedName>
</protein>
<accession>A0AAT9K2M0</accession>
<evidence type="ECO:0000313" key="2">
    <source>
        <dbReference type="EMBL" id="QFZ92558.2"/>
    </source>
</evidence>
<feature type="compositionally biased region" description="Polar residues" evidence="1">
    <location>
        <begin position="196"/>
        <end position="206"/>
    </location>
</feature>
<dbReference type="AlphaFoldDB" id="A0AAT9K2M0"/>
<organism evidence="2">
    <name type="scientific">Synechococcus elongatus PCC 11802</name>
    <dbReference type="NCBI Taxonomy" id="2283154"/>
    <lineage>
        <taxon>Bacteria</taxon>
        <taxon>Bacillati</taxon>
        <taxon>Cyanobacteriota</taxon>
        <taxon>Cyanophyceae</taxon>
        <taxon>Synechococcales</taxon>
        <taxon>Synechococcaceae</taxon>
        <taxon>Synechococcus</taxon>
    </lineage>
</organism>
<sequence length="216" mass="24051">MLQVYLRSLSNEPALIYTEATLTTAASLELAGPTQARQTLKTLLQLIFPYLRACSHDLKTICTQDPLFQYWFQVEAIIDAELIADPLTPASLPDGSASPKAVNGDQLLWRGLRQMASPDQALTLQQAVEHLSSSDWILAERLFIAGIVSVANLQTAIQQLRRMPARSLADWLLQHRLVQSETLNYLAAASRPCRKSGQSHPQTLSHRVTARSRHSR</sequence>
<feature type="region of interest" description="Disordered" evidence="1">
    <location>
        <begin position="191"/>
        <end position="216"/>
    </location>
</feature>
<proteinExistence type="predicted"/>
<gene>
    <name evidence="2" type="ORF">EKO22_09580</name>
</gene>
<name>A0AAT9K2M0_SYNEL</name>